<dbReference type="GO" id="GO:0046872">
    <property type="term" value="F:metal ion binding"/>
    <property type="evidence" value="ECO:0007669"/>
    <property type="project" value="UniProtKB-KW"/>
</dbReference>
<keyword evidence="11 18" id="KW-0460">Magnesium</keyword>
<evidence type="ECO:0000256" key="2">
    <source>
        <dbReference type="ARBA" id="ARBA00001946"/>
    </source>
</evidence>
<organism evidence="19 20">
    <name type="scientific">Geobacillus thermocatenulatus</name>
    <dbReference type="NCBI Taxonomy" id="33938"/>
    <lineage>
        <taxon>Bacteria</taxon>
        <taxon>Bacillati</taxon>
        <taxon>Bacillota</taxon>
        <taxon>Bacilli</taxon>
        <taxon>Bacillales</taxon>
        <taxon>Anoxybacillaceae</taxon>
        <taxon>Geobacillus</taxon>
        <taxon>Geobacillus thermoleovorans group</taxon>
    </lineage>
</organism>
<keyword evidence="10 18" id="KW-0479">Metal-binding</keyword>
<evidence type="ECO:0000256" key="13">
    <source>
        <dbReference type="ARBA" id="ARBA00025046"/>
    </source>
</evidence>
<comment type="subunit">
    <text evidence="6">Homohexamer.</text>
</comment>
<dbReference type="GO" id="GO:0032787">
    <property type="term" value="P:monocarboxylic acid metabolic process"/>
    <property type="evidence" value="ECO:0007669"/>
    <property type="project" value="UniProtKB-ARBA"/>
</dbReference>
<comment type="cofactor">
    <cofactor evidence="2 18">
        <name>Mg(2+)</name>
        <dbReference type="ChEBI" id="CHEBI:18420"/>
    </cofactor>
</comment>
<accession>A0A226Q3Y7</accession>
<comment type="catalytic activity">
    <reaction evidence="1">
        <text>4-hydroxy-4-methyl-2-oxoglutarate = 2 pyruvate</text>
        <dbReference type="Rhea" id="RHEA:22748"/>
        <dbReference type="ChEBI" id="CHEBI:15361"/>
        <dbReference type="ChEBI" id="CHEBI:58276"/>
        <dbReference type="EC" id="4.1.3.17"/>
    </reaction>
</comment>
<dbReference type="RefSeq" id="WP_089113973.1">
    <property type="nucleotide sequence ID" value="NZ_CP018058.1"/>
</dbReference>
<dbReference type="SUPFAM" id="SSF89562">
    <property type="entry name" value="RraA-like"/>
    <property type="match status" value="1"/>
</dbReference>
<dbReference type="InterPro" id="IPR005493">
    <property type="entry name" value="RraA/RraA-like"/>
</dbReference>
<evidence type="ECO:0000256" key="17">
    <source>
        <dbReference type="ARBA" id="ARBA00061585"/>
    </source>
</evidence>
<gene>
    <name evidence="19" type="ORF">B9L19_14860</name>
</gene>
<evidence type="ECO:0000256" key="18">
    <source>
        <dbReference type="PIRSR" id="PIRSR605493-1"/>
    </source>
</evidence>
<dbReference type="PANTHER" id="PTHR33254:SF16">
    <property type="entry name" value="BLR3842 PROTEIN"/>
    <property type="match status" value="1"/>
</dbReference>
<feature type="binding site" evidence="18">
    <location>
        <position position="117"/>
    </location>
    <ligand>
        <name>substrate</name>
    </ligand>
</feature>
<protein>
    <recommendedName>
        <fullName evidence="9">Putative 4-hydroxy-4-methyl-2-oxoglutarate aldolase</fullName>
        <ecNumber evidence="8">4.1.1.112</ecNumber>
        <ecNumber evidence="7">4.1.3.17</ecNumber>
    </recommendedName>
    <alternativeName>
        <fullName evidence="15">Oxaloacetate decarboxylase</fullName>
    </alternativeName>
    <alternativeName>
        <fullName evidence="14">RraA-like protein</fullName>
    </alternativeName>
</protein>
<comment type="caution">
    <text evidence="19">The sequence shown here is derived from an EMBL/GenBank/DDBJ whole genome shotgun (WGS) entry which is preliminary data.</text>
</comment>
<evidence type="ECO:0000256" key="1">
    <source>
        <dbReference type="ARBA" id="ARBA00001342"/>
    </source>
</evidence>
<dbReference type="InterPro" id="IPR036704">
    <property type="entry name" value="RraA/RraA-like_sf"/>
</dbReference>
<evidence type="ECO:0000256" key="6">
    <source>
        <dbReference type="ARBA" id="ARBA00011643"/>
    </source>
</evidence>
<keyword evidence="12" id="KW-0456">Lyase</keyword>
<feature type="binding site" evidence="18">
    <location>
        <begin position="95"/>
        <end position="98"/>
    </location>
    <ligand>
        <name>substrate</name>
    </ligand>
</feature>
<comment type="catalytic activity">
    <reaction evidence="16">
        <text>oxaloacetate + H(+) = pyruvate + CO2</text>
        <dbReference type="Rhea" id="RHEA:15641"/>
        <dbReference type="ChEBI" id="CHEBI:15361"/>
        <dbReference type="ChEBI" id="CHEBI:15378"/>
        <dbReference type="ChEBI" id="CHEBI:16452"/>
        <dbReference type="ChEBI" id="CHEBI:16526"/>
        <dbReference type="EC" id="4.1.1.112"/>
    </reaction>
</comment>
<comment type="similarity">
    <text evidence="4">Belongs to the class II aldolase/RraA-like family.</text>
</comment>
<dbReference type="EC" id="4.1.3.17" evidence="7"/>
<sequence>MEKYIIRNIQRPALSIIEELKHYDVSTVYEAQGKQGLLSPELKPIQQGISICGPAVTAVCYAGDNLMIHAAIEVCQPGDVLVVATIGEGIHGMIGELIVRALMKRGVQGLIIDAGIRDVKQIRELGFPVWSKAVHPEGTTKARGGWVNAPAVCAGVLVHPGDLIMADDDGVVVIRKDEAASSLEAAKKRVDKEAETKQKIEKGELSLDFYHLRATLQRENVVYYENEEAFQKRRSFGIKVT</sequence>
<dbReference type="GO" id="GO:0046395">
    <property type="term" value="P:carboxylic acid catabolic process"/>
    <property type="evidence" value="ECO:0007669"/>
    <property type="project" value="UniProtKB-ARBA"/>
</dbReference>
<comment type="subunit">
    <text evidence="5">Homotrimer.</text>
</comment>
<dbReference type="GO" id="GO:0019336">
    <property type="term" value="P:phenol-containing compound catabolic process"/>
    <property type="evidence" value="ECO:0007669"/>
    <property type="project" value="UniProtKB-ARBA"/>
</dbReference>
<keyword evidence="20" id="KW-1185">Reference proteome</keyword>
<dbReference type="EMBL" id="NEWK01000002">
    <property type="protein sequence ID" value="OXB86768.1"/>
    <property type="molecule type" value="Genomic_DNA"/>
</dbReference>
<dbReference type="KEGG" id="gtm:GT3921_15960"/>
<dbReference type="NCBIfam" id="NF006731">
    <property type="entry name" value="PRK09262.1"/>
    <property type="match status" value="1"/>
</dbReference>
<dbReference type="Gene3D" id="3.50.30.40">
    <property type="entry name" value="Ribonuclease E inhibitor RraA/RraA-like"/>
    <property type="match status" value="1"/>
</dbReference>
<proteinExistence type="inferred from homology"/>
<dbReference type="AlphaFoldDB" id="A0A226Q3Y7"/>
<evidence type="ECO:0000313" key="20">
    <source>
        <dbReference type="Proteomes" id="UP000198378"/>
    </source>
</evidence>
<dbReference type="CDD" id="cd16841">
    <property type="entry name" value="RraA_family"/>
    <property type="match status" value="1"/>
</dbReference>
<evidence type="ECO:0000256" key="9">
    <source>
        <dbReference type="ARBA" id="ARBA00016549"/>
    </source>
</evidence>
<reference evidence="19 20" key="1">
    <citation type="submission" date="2017-05" db="EMBL/GenBank/DDBJ databases">
        <title>The genome sequence of Geobacillus thermocatenulatus DSM 730.</title>
        <authorList>
            <person name="Ramaloko W.T."/>
            <person name="Koen N."/>
            <person name="Polliack S."/>
            <person name="Aliyu H."/>
            <person name="Lebre P."/>
            <person name="Mohr T."/>
            <person name="Oswald F."/>
            <person name="Zwick M."/>
            <person name="Neumann A."/>
            <person name="Syldatk C."/>
            <person name="Cowan D."/>
            <person name="De Maayer P."/>
        </authorList>
    </citation>
    <scope>NUCLEOTIDE SEQUENCE [LARGE SCALE GENOMIC DNA]</scope>
    <source>
        <strain evidence="19 20">BGSC 93A1</strain>
    </source>
</reference>
<evidence type="ECO:0000256" key="11">
    <source>
        <dbReference type="ARBA" id="ARBA00022842"/>
    </source>
</evidence>
<dbReference type="FunFam" id="3.50.30.40:FF:000002">
    <property type="entry name" value="4-carboxy-4-hydroxy-2-oxoadipate aldolase/oxaloacetate decarboxylase"/>
    <property type="match status" value="1"/>
</dbReference>
<evidence type="ECO:0000256" key="8">
    <source>
        <dbReference type="ARBA" id="ARBA00012947"/>
    </source>
</evidence>
<dbReference type="PANTHER" id="PTHR33254">
    <property type="entry name" value="4-HYDROXY-4-METHYL-2-OXOGLUTARATE ALDOLASE 3-RELATED"/>
    <property type="match status" value="1"/>
</dbReference>
<dbReference type="Proteomes" id="UP000198378">
    <property type="component" value="Unassembled WGS sequence"/>
</dbReference>
<evidence type="ECO:0000256" key="15">
    <source>
        <dbReference type="ARBA" id="ARBA00032305"/>
    </source>
</evidence>
<evidence type="ECO:0000313" key="19">
    <source>
        <dbReference type="EMBL" id="OXB86768.1"/>
    </source>
</evidence>
<dbReference type="GO" id="GO:0008948">
    <property type="term" value="F:oxaloacetate decarboxylase activity"/>
    <property type="evidence" value="ECO:0007669"/>
    <property type="project" value="UniProtKB-EC"/>
</dbReference>
<evidence type="ECO:0000256" key="4">
    <source>
        <dbReference type="ARBA" id="ARBA00008621"/>
    </source>
</evidence>
<name>A0A226Q3Y7_9BACL</name>
<dbReference type="Pfam" id="PF03737">
    <property type="entry name" value="RraA-like"/>
    <property type="match status" value="1"/>
</dbReference>
<dbReference type="EC" id="4.1.1.112" evidence="8"/>
<evidence type="ECO:0000256" key="16">
    <source>
        <dbReference type="ARBA" id="ARBA00047973"/>
    </source>
</evidence>
<comment type="similarity">
    <text evidence="17">Belongs to the LigK/PcmE family.</text>
</comment>
<evidence type="ECO:0000256" key="5">
    <source>
        <dbReference type="ARBA" id="ARBA00011233"/>
    </source>
</evidence>
<comment type="cofactor">
    <cofactor evidence="3">
        <name>a divalent metal cation</name>
        <dbReference type="ChEBI" id="CHEBI:60240"/>
    </cofactor>
</comment>
<dbReference type="GO" id="GO:0047443">
    <property type="term" value="F:4-hydroxy-4-methyl-2-oxoglutarate aldolase activity"/>
    <property type="evidence" value="ECO:0007669"/>
    <property type="project" value="UniProtKB-EC"/>
</dbReference>
<evidence type="ECO:0000256" key="3">
    <source>
        <dbReference type="ARBA" id="ARBA00001968"/>
    </source>
</evidence>
<evidence type="ECO:0000256" key="7">
    <source>
        <dbReference type="ARBA" id="ARBA00012213"/>
    </source>
</evidence>
<evidence type="ECO:0000256" key="10">
    <source>
        <dbReference type="ARBA" id="ARBA00022723"/>
    </source>
</evidence>
<comment type="function">
    <text evidence="13">Catalyzes the aldol cleavage of 4-hydroxy-4-methyl-2-oxoglutarate (HMG) into 2 molecules of pyruvate. Also contains a secondary oxaloacetate (OAA) decarboxylase activity due to the common pyruvate enolate transition state formed following C-C bond cleavage in the retro-aldol and decarboxylation reactions.</text>
</comment>
<evidence type="ECO:0000256" key="14">
    <source>
        <dbReference type="ARBA" id="ARBA00030169"/>
    </source>
</evidence>
<evidence type="ECO:0000256" key="12">
    <source>
        <dbReference type="ARBA" id="ARBA00023239"/>
    </source>
</evidence>
<feature type="binding site" evidence="18">
    <location>
        <position position="118"/>
    </location>
    <ligand>
        <name>Mg(2+)</name>
        <dbReference type="ChEBI" id="CHEBI:18420"/>
    </ligand>
</feature>